<reference evidence="9 10" key="1">
    <citation type="submission" date="2017-10" db="EMBL/GenBank/DDBJ databases">
        <title>Two draft genome sequences of Pusillimonas sp. strains isolated from a nitrate- and radionuclide-contaminated groundwater in Russia.</title>
        <authorList>
            <person name="Grouzdev D.S."/>
            <person name="Tourova T.P."/>
            <person name="Goeva M.A."/>
            <person name="Babich T.L."/>
            <person name="Sokolova D.S."/>
            <person name="Abdullin R."/>
            <person name="Poltaraus A.B."/>
            <person name="Toshchakov S.V."/>
            <person name="Nazina T.N."/>
        </authorList>
    </citation>
    <scope>NUCLEOTIDE SEQUENCE [LARGE SCALE GENOMIC DNA]</scope>
    <source>
        <strain evidence="9 10">JR1/69-2-13</strain>
    </source>
</reference>
<feature type="transmembrane region" description="Helical" evidence="7">
    <location>
        <begin position="15"/>
        <end position="37"/>
    </location>
</feature>
<evidence type="ECO:0000256" key="4">
    <source>
        <dbReference type="ARBA" id="ARBA00022692"/>
    </source>
</evidence>
<evidence type="ECO:0000256" key="6">
    <source>
        <dbReference type="ARBA" id="ARBA00023136"/>
    </source>
</evidence>
<comment type="caution">
    <text evidence="9">The sequence shown here is derived from an EMBL/GenBank/DDBJ whole genome shotgun (WGS) entry which is preliminary data.</text>
</comment>
<gene>
    <name evidence="9" type="ORF">CR155_18445</name>
</gene>
<evidence type="ECO:0000256" key="7">
    <source>
        <dbReference type="SAM" id="Phobius"/>
    </source>
</evidence>
<keyword evidence="4 7" id="KW-0812">Transmembrane</keyword>
<feature type="transmembrane region" description="Helical" evidence="7">
    <location>
        <begin position="113"/>
        <end position="137"/>
    </location>
</feature>
<dbReference type="NCBIfam" id="TIGR03023">
    <property type="entry name" value="WcaJ_sugtrans"/>
    <property type="match status" value="1"/>
</dbReference>
<evidence type="ECO:0000256" key="1">
    <source>
        <dbReference type="ARBA" id="ARBA00004141"/>
    </source>
</evidence>
<sequence>MKPTSHSIPLLAERYPLAFLAAVMEFILIVAGSYIAHHLRFGDWYMLEHYLAATFIIALTVVLCQILLGNYSSWRGRHFFWQLGRVYTAWLLALAMVTSLAVFLKVSETYSRIWLVSTLAAAVLLITMFRFLIFLLLRRVRTRGRNLKRALIVEAGNSAGNLRAKRGELSEYGYQVAKTLPLENSQAWMDRLVGEVVETGVHEVWLCLPLHEGESIKTILYALRHQTVDIRYLPDLGDLPLLNHRVSEIAGLYALDISRSPMEGPARLIKRLEDLILGSIISIGVVPVCVVIAIAIKCTSTGPVIFKQYRTGINGRRFKVYKFRSMEVHEEGTNLITQAHYGDPRITKLGAFLRRTSLDELPQFYNVLQGRMSIVGPRPHALSHNEHYKDQVESYMQRHKVKPGITGWAQVNGFRGETDTLEKMEKRVEYDLWYINNWSLGLDLKIISQTIYKGFFNGQP</sequence>
<feature type="transmembrane region" description="Helical" evidence="7">
    <location>
        <begin position="49"/>
        <end position="68"/>
    </location>
</feature>
<feature type="transmembrane region" description="Helical" evidence="7">
    <location>
        <begin position="275"/>
        <end position="296"/>
    </location>
</feature>
<evidence type="ECO:0000256" key="2">
    <source>
        <dbReference type="ARBA" id="ARBA00006464"/>
    </source>
</evidence>
<comment type="similarity">
    <text evidence="2">Belongs to the bacterial sugar transferase family.</text>
</comment>
<dbReference type="GO" id="GO:0009242">
    <property type="term" value="P:colanic acid biosynthetic process"/>
    <property type="evidence" value="ECO:0007669"/>
    <property type="project" value="TreeGrafter"/>
</dbReference>
<evidence type="ECO:0000256" key="3">
    <source>
        <dbReference type="ARBA" id="ARBA00022679"/>
    </source>
</evidence>
<feature type="transmembrane region" description="Helical" evidence="7">
    <location>
        <begin position="89"/>
        <end position="107"/>
    </location>
</feature>
<dbReference type="PANTHER" id="PTHR30576">
    <property type="entry name" value="COLANIC BIOSYNTHESIS UDP-GLUCOSE LIPID CARRIER TRANSFERASE"/>
    <property type="match status" value="1"/>
</dbReference>
<keyword evidence="5 7" id="KW-1133">Transmembrane helix</keyword>
<dbReference type="RefSeq" id="WP_102071496.1">
    <property type="nucleotide sequence ID" value="NZ_PDNV01000013.1"/>
</dbReference>
<dbReference type="Proteomes" id="UP000234328">
    <property type="component" value="Unassembled WGS sequence"/>
</dbReference>
<dbReference type="AlphaFoldDB" id="A0A2N4UBU7"/>
<dbReference type="EMBL" id="PDNV01000013">
    <property type="protein sequence ID" value="PLC52477.1"/>
    <property type="molecule type" value="Genomic_DNA"/>
</dbReference>
<evidence type="ECO:0000259" key="8">
    <source>
        <dbReference type="Pfam" id="PF02397"/>
    </source>
</evidence>
<accession>A0A2N4UBU7</accession>
<dbReference type="Pfam" id="PF13727">
    <property type="entry name" value="CoA_binding_3"/>
    <property type="match status" value="1"/>
</dbReference>
<comment type="subcellular location">
    <subcellularLocation>
        <location evidence="1">Membrane</location>
        <topology evidence="1">Multi-pass membrane protein</topology>
    </subcellularLocation>
</comment>
<dbReference type="PANTHER" id="PTHR30576:SF21">
    <property type="entry name" value="UDP-GLUCOSE:UNDECAPRENYL-PHOSPHATE GLUCOSE-1-PHOSPHATE TRANSFERASE"/>
    <property type="match status" value="1"/>
</dbReference>
<keyword evidence="3 9" id="KW-0808">Transferase</keyword>
<evidence type="ECO:0000313" key="9">
    <source>
        <dbReference type="EMBL" id="PLC52477.1"/>
    </source>
</evidence>
<organism evidence="9 10">
    <name type="scientific">Pollutimonas nitritireducens</name>
    <dbReference type="NCBI Taxonomy" id="2045209"/>
    <lineage>
        <taxon>Bacteria</taxon>
        <taxon>Pseudomonadati</taxon>
        <taxon>Pseudomonadota</taxon>
        <taxon>Betaproteobacteria</taxon>
        <taxon>Burkholderiales</taxon>
        <taxon>Alcaligenaceae</taxon>
        <taxon>Pollutimonas</taxon>
    </lineage>
</organism>
<dbReference type="GO" id="GO:0016020">
    <property type="term" value="C:membrane"/>
    <property type="evidence" value="ECO:0007669"/>
    <property type="project" value="UniProtKB-SubCell"/>
</dbReference>
<evidence type="ECO:0000313" key="10">
    <source>
        <dbReference type="Proteomes" id="UP000234328"/>
    </source>
</evidence>
<dbReference type="InterPro" id="IPR017475">
    <property type="entry name" value="EPS_sugar_tfrase"/>
</dbReference>
<keyword evidence="6 7" id="KW-0472">Membrane</keyword>
<evidence type="ECO:0000256" key="5">
    <source>
        <dbReference type="ARBA" id="ARBA00022989"/>
    </source>
</evidence>
<dbReference type="GO" id="GO:0089702">
    <property type="term" value="F:undecaprenyl-phosphate glucose phosphotransferase activity"/>
    <property type="evidence" value="ECO:0007669"/>
    <property type="project" value="TreeGrafter"/>
</dbReference>
<dbReference type="NCBIfam" id="TIGR03025">
    <property type="entry name" value="EPS_sugtrans"/>
    <property type="match status" value="1"/>
</dbReference>
<name>A0A2N4UBU7_9BURK</name>
<keyword evidence="10" id="KW-1185">Reference proteome</keyword>
<dbReference type="Pfam" id="PF02397">
    <property type="entry name" value="Bac_transf"/>
    <property type="match status" value="1"/>
</dbReference>
<proteinExistence type="inferred from homology"/>
<protein>
    <submittedName>
        <fullName evidence="9">Undecaprenyl-phosphate glucose phosphotransferase</fullName>
    </submittedName>
</protein>
<feature type="domain" description="Bacterial sugar transferase" evidence="8">
    <location>
        <begin position="270"/>
        <end position="454"/>
    </location>
</feature>
<dbReference type="InterPro" id="IPR017473">
    <property type="entry name" value="Undecaprenyl-P_gluc_Ptfrase"/>
</dbReference>
<dbReference type="OrthoDB" id="9808602at2"/>
<dbReference type="InterPro" id="IPR003362">
    <property type="entry name" value="Bact_transf"/>
</dbReference>